<feature type="compositionally biased region" description="Low complexity" evidence="1">
    <location>
        <begin position="16"/>
        <end position="47"/>
    </location>
</feature>
<dbReference type="Proteomes" id="UP000281553">
    <property type="component" value="Unassembled WGS sequence"/>
</dbReference>
<organism evidence="2 3">
    <name type="scientific">Dibothriocephalus latus</name>
    <name type="common">Fish tapeworm</name>
    <name type="synonym">Diphyllobothrium latum</name>
    <dbReference type="NCBI Taxonomy" id="60516"/>
    <lineage>
        <taxon>Eukaryota</taxon>
        <taxon>Metazoa</taxon>
        <taxon>Spiralia</taxon>
        <taxon>Lophotrochozoa</taxon>
        <taxon>Platyhelminthes</taxon>
        <taxon>Cestoda</taxon>
        <taxon>Eucestoda</taxon>
        <taxon>Diphyllobothriidea</taxon>
        <taxon>Diphyllobothriidae</taxon>
        <taxon>Dibothriocephalus</taxon>
    </lineage>
</organism>
<gene>
    <name evidence="2" type="ORF">DILT_LOCUS17298</name>
</gene>
<accession>A0A3P7N4R4</accession>
<evidence type="ECO:0000313" key="2">
    <source>
        <dbReference type="EMBL" id="VDN37365.1"/>
    </source>
</evidence>
<feature type="region of interest" description="Disordered" evidence="1">
    <location>
        <begin position="16"/>
        <end position="50"/>
    </location>
</feature>
<reference evidence="2 3" key="1">
    <citation type="submission" date="2018-11" db="EMBL/GenBank/DDBJ databases">
        <authorList>
            <consortium name="Pathogen Informatics"/>
        </authorList>
    </citation>
    <scope>NUCLEOTIDE SEQUENCE [LARGE SCALE GENOMIC DNA]</scope>
</reference>
<evidence type="ECO:0000256" key="1">
    <source>
        <dbReference type="SAM" id="MobiDB-lite"/>
    </source>
</evidence>
<sequence>MPSPVQFYVTGLGSALAESSSSPSSSQAAGQSTAAAEEASTSETDGSPVAKSTLARLNLVNAENWDLFLKMVPL</sequence>
<dbReference type="EMBL" id="UYRU01090749">
    <property type="protein sequence ID" value="VDN37365.1"/>
    <property type="molecule type" value="Genomic_DNA"/>
</dbReference>
<protein>
    <submittedName>
        <fullName evidence="2">Uncharacterized protein</fullName>
    </submittedName>
</protein>
<evidence type="ECO:0000313" key="3">
    <source>
        <dbReference type="Proteomes" id="UP000281553"/>
    </source>
</evidence>
<dbReference type="AlphaFoldDB" id="A0A3P7N4R4"/>
<proteinExistence type="predicted"/>
<keyword evidence="3" id="KW-1185">Reference proteome</keyword>
<name>A0A3P7N4R4_DIBLA</name>